<comment type="caution">
    <text evidence="2">The sequence shown here is derived from an EMBL/GenBank/DDBJ whole genome shotgun (WGS) entry which is preliminary data.</text>
</comment>
<evidence type="ECO:0000313" key="2">
    <source>
        <dbReference type="EMBL" id="KAF9971159.1"/>
    </source>
</evidence>
<feature type="compositionally biased region" description="Polar residues" evidence="1">
    <location>
        <begin position="55"/>
        <end position="87"/>
    </location>
</feature>
<evidence type="ECO:0000313" key="3">
    <source>
        <dbReference type="Proteomes" id="UP000749646"/>
    </source>
</evidence>
<dbReference type="EMBL" id="JAAAHW010004851">
    <property type="protein sequence ID" value="KAF9971159.1"/>
    <property type="molecule type" value="Genomic_DNA"/>
</dbReference>
<proteinExistence type="predicted"/>
<sequence length="98" mass="10320">MINTPAQRSPDSSSPSSKAVQGESVGEPSQQQRKQADRKVDPQTPLVVPMKDLHTTNYGHVSSRTETDTISSRAYSGGDNSTGSSATRPAVARTSFGG</sequence>
<organism evidence="2 3">
    <name type="scientific">Modicella reniformis</name>
    <dbReference type="NCBI Taxonomy" id="1440133"/>
    <lineage>
        <taxon>Eukaryota</taxon>
        <taxon>Fungi</taxon>
        <taxon>Fungi incertae sedis</taxon>
        <taxon>Mucoromycota</taxon>
        <taxon>Mortierellomycotina</taxon>
        <taxon>Mortierellomycetes</taxon>
        <taxon>Mortierellales</taxon>
        <taxon>Mortierellaceae</taxon>
        <taxon>Modicella</taxon>
    </lineage>
</organism>
<accession>A0A9P6M7Y0</accession>
<gene>
    <name evidence="2" type="ORF">BGZ65_010598</name>
</gene>
<dbReference type="Proteomes" id="UP000749646">
    <property type="component" value="Unassembled WGS sequence"/>
</dbReference>
<evidence type="ECO:0000256" key="1">
    <source>
        <dbReference type="SAM" id="MobiDB-lite"/>
    </source>
</evidence>
<keyword evidence="3" id="KW-1185">Reference proteome</keyword>
<dbReference type="AlphaFoldDB" id="A0A9P6M7Y0"/>
<feature type="region of interest" description="Disordered" evidence="1">
    <location>
        <begin position="1"/>
        <end position="98"/>
    </location>
</feature>
<protein>
    <submittedName>
        <fullName evidence="2">Uncharacterized protein</fullName>
    </submittedName>
</protein>
<name>A0A9P6M7Y0_9FUNG</name>
<feature type="non-terminal residue" evidence="2">
    <location>
        <position position="98"/>
    </location>
</feature>
<reference evidence="2" key="1">
    <citation type="journal article" date="2020" name="Fungal Divers.">
        <title>Resolving the Mortierellaceae phylogeny through synthesis of multi-gene phylogenetics and phylogenomics.</title>
        <authorList>
            <person name="Vandepol N."/>
            <person name="Liber J."/>
            <person name="Desiro A."/>
            <person name="Na H."/>
            <person name="Kennedy M."/>
            <person name="Barry K."/>
            <person name="Grigoriev I.V."/>
            <person name="Miller A.N."/>
            <person name="O'Donnell K."/>
            <person name="Stajich J.E."/>
            <person name="Bonito G."/>
        </authorList>
    </citation>
    <scope>NUCLEOTIDE SEQUENCE</scope>
    <source>
        <strain evidence="2">MES-2147</strain>
    </source>
</reference>